<sequence length="52" mass="5924">MSQTQANLVEVRGIRFSRGDRVIFDDISLSVRAVKLLRSWDLRGSARLPCYA</sequence>
<keyword evidence="1" id="KW-0547">Nucleotide-binding</keyword>
<accession>A0A2X3CLD2</accession>
<dbReference type="EMBL" id="UAWN01000012">
    <property type="protein sequence ID" value="SQC14597.1"/>
    <property type="molecule type" value="Genomic_DNA"/>
</dbReference>
<evidence type="ECO:0000313" key="2">
    <source>
        <dbReference type="Proteomes" id="UP000251088"/>
    </source>
</evidence>
<gene>
    <name evidence="1" type="primary">yrbF_1</name>
    <name evidence="1" type="ORF">NCTC9128_02688</name>
</gene>
<keyword evidence="1" id="KW-0378">Hydrolase</keyword>
<protein>
    <submittedName>
        <fullName evidence="1">Putative ABC transporter ATP-binding protein YrbF</fullName>
        <ecNumber evidence="1">3.6.3.-</ecNumber>
    </submittedName>
</protein>
<dbReference type="GO" id="GO:0016787">
    <property type="term" value="F:hydrolase activity"/>
    <property type="evidence" value="ECO:0007669"/>
    <property type="project" value="UniProtKB-KW"/>
</dbReference>
<reference evidence="1 2" key="1">
    <citation type="submission" date="2018-06" db="EMBL/GenBank/DDBJ databases">
        <authorList>
            <consortium name="Pathogen Informatics"/>
            <person name="Doyle S."/>
        </authorList>
    </citation>
    <scope>NUCLEOTIDE SEQUENCE [LARGE SCALE GENOMIC DNA]</scope>
    <source>
        <strain evidence="1 2">NCTC9128</strain>
    </source>
</reference>
<dbReference type="Proteomes" id="UP000251088">
    <property type="component" value="Unassembled WGS sequence"/>
</dbReference>
<keyword evidence="1" id="KW-0067">ATP-binding</keyword>
<organism evidence="1 2">
    <name type="scientific">Klebsiella pneumoniae</name>
    <dbReference type="NCBI Taxonomy" id="573"/>
    <lineage>
        <taxon>Bacteria</taxon>
        <taxon>Pseudomonadati</taxon>
        <taxon>Pseudomonadota</taxon>
        <taxon>Gammaproteobacteria</taxon>
        <taxon>Enterobacterales</taxon>
        <taxon>Enterobacteriaceae</taxon>
        <taxon>Klebsiella/Raoultella group</taxon>
        <taxon>Klebsiella</taxon>
        <taxon>Klebsiella pneumoniae complex</taxon>
    </lineage>
</organism>
<dbReference type="AlphaFoldDB" id="A0A2X3CLD2"/>
<evidence type="ECO:0000313" key="1">
    <source>
        <dbReference type="EMBL" id="SQC14597.1"/>
    </source>
</evidence>
<name>A0A2X3CLD2_KLEPN</name>
<proteinExistence type="predicted"/>
<dbReference type="GO" id="GO:0005524">
    <property type="term" value="F:ATP binding"/>
    <property type="evidence" value="ECO:0007669"/>
    <property type="project" value="UniProtKB-KW"/>
</dbReference>
<dbReference type="EC" id="3.6.3.-" evidence="1"/>